<gene>
    <name evidence="2" type="ORF">BW244_0091</name>
</gene>
<protein>
    <submittedName>
        <fullName evidence="2">Uncharacterized protein</fullName>
    </submittedName>
</protein>
<keyword evidence="1" id="KW-0472">Membrane</keyword>
<evidence type="ECO:0000313" key="3">
    <source>
        <dbReference type="Proteomes" id="UP000189666"/>
    </source>
</evidence>
<dbReference type="AlphaFoldDB" id="A0A1U9RRU9"/>
<keyword evidence="1" id="KW-0812">Transmembrane</keyword>
<sequence length="87" mass="10828">MNLIEKKNKQINIIFIKKKNKKNIKNIFFSFFIFKIFINSNTIIKNFIQINYKIKKKKLFFFPKFFILNNFKLKKNFIIFISNIYIY</sequence>
<reference evidence="2 3" key="1">
    <citation type="submission" date="2017-02" db="EMBL/GenBank/DDBJ databases">
        <title>Complete Genome of Candidatus Carsonella ruddii strain BC, a Nutritional Endosymbiont of Bactericera cockerelli.</title>
        <authorList>
            <person name="Riley A.B."/>
            <person name="Kim D.H."/>
            <person name="Hansen A.K."/>
        </authorList>
    </citation>
    <scope>NUCLEOTIDE SEQUENCE [LARGE SCALE GENOMIC DNA]</scope>
    <source>
        <strain evidence="2 3">BC</strain>
    </source>
</reference>
<feature type="transmembrane region" description="Helical" evidence="1">
    <location>
        <begin position="27"/>
        <end position="48"/>
    </location>
</feature>
<dbReference type="Proteomes" id="UP000189666">
    <property type="component" value="Chromosome"/>
</dbReference>
<name>A0A1U9RRU9_CARRU</name>
<dbReference type="EMBL" id="CP019943">
    <property type="protein sequence ID" value="AQU89509.1"/>
    <property type="molecule type" value="Genomic_DNA"/>
</dbReference>
<accession>A0A1U9RRU9</accession>
<proteinExistence type="predicted"/>
<keyword evidence="1" id="KW-1133">Transmembrane helix</keyword>
<dbReference type="RefSeq" id="WP_211118626.1">
    <property type="nucleotide sequence ID" value="NZ_CP019943.1"/>
</dbReference>
<evidence type="ECO:0000256" key="1">
    <source>
        <dbReference type="SAM" id="Phobius"/>
    </source>
</evidence>
<evidence type="ECO:0000313" key="2">
    <source>
        <dbReference type="EMBL" id="AQU89509.1"/>
    </source>
</evidence>
<organism evidence="2 3">
    <name type="scientific">Carsonella ruddii</name>
    <dbReference type="NCBI Taxonomy" id="114186"/>
    <lineage>
        <taxon>Bacteria</taxon>
        <taxon>Pseudomonadati</taxon>
        <taxon>Pseudomonadota</taxon>
        <taxon>Gammaproteobacteria</taxon>
        <taxon>Oceanospirillales</taxon>
        <taxon>Halomonadaceae</taxon>
        <taxon>Zymobacter group</taxon>
        <taxon>Candidatus Carsonella</taxon>
    </lineage>
</organism>